<dbReference type="CDD" id="cd06223">
    <property type="entry name" value="PRTases_typeI"/>
    <property type="match status" value="1"/>
</dbReference>
<dbReference type="Proteomes" id="UP001270362">
    <property type="component" value="Unassembled WGS sequence"/>
</dbReference>
<reference evidence="6" key="2">
    <citation type="submission" date="2023-06" db="EMBL/GenBank/DDBJ databases">
        <authorList>
            <consortium name="Lawrence Berkeley National Laboratory"/>
            <person name="Haridas S."/>
            <person name="Hensen N."/>
            <person name="Bonometti L."/>
            <person name="Westerberg I."/>
            <person name="Brannstrom I.O."/>
            <person name="Guillou S."/>
            <person name="Cros-Aarteil S."/>
            <person name="Calhoun S."/>
            <person name="Kuo A."/>
            <person name="Mondo S."/>
            <person name="Pangilinan J."/>
            <person name="Riley R."/>
            <person name="Labutti K."/>
            <person name="Andreopoulos B."/>
            <person name="Lipzen A."/>
            <person name="Chen C."/>
            <person name="Yanf M."/>
            <person name="Daum C."/>
            <person name="Ng V."/>
            <person name="Clum A."/>
            <person name="Steindorff A."/>
            <person name="Ohm R."/>
            <person name="Martin F."/>
            <person name="Silar P."/>
            <person name="Natvig D."/>
            <person name="Lalanne C."/>
            <person name="Gautier V."/>
            <person name="Ament-Velasquez S.L."/>
            <person name="Kruys A."/>
            <person name="Hutchinson M.I."/>
            <person name="Powell A.J."/>
            <person name="Barry K."/>
            <person name="Miller A.N."/>
            <person name="Grigoriev I.V."/>
            <person name="Debuchy R."/>
            <person name="Gladieux P."/>
            <person name="Thoren M.H."/>
            <person name="Johannesson H."/>
        </authorList>
    </citation>
    <scope>NUCLEOTIDE SEQUENCE</scope>
    <source>
        <strain evidence="6">CBS 314.62</strain>
    </source>
</reference>
<dbReference type="InterPro" id="IPR029057">
    <property type="entry name" value="PRTase-like"/>
</dbReference>
<feature type="domain" description="FAD-binding PCMH-type" evidence="5">
    <location>
        <begin position="331"/>
        <end position="517"/>
    </location>
</feature>
<keyword evidence="2" id="KW-0285">Flavoprotein</keyword>
<evidence type="ECO:0000256" key="3">
    <source>
        <dbReference type="ARBA" id="ARBA00022827"/>
    </source>
</evidence>
<dbReference type="SUPFAM" id="SSF53335">
    <property type="entry name" value="S-adenosyl-L-methionine-dependent methyltransferases"/>
    <property type="match status" value="1"/>
</dbReference>
<dbReference type="Gene3D" id="3.40.50.150">
    <property type="entry name" value="Vaccinia Virus protein VP39"/>
    <property type="match status" value="1"/>
</dbReference>
<dbReference type="EMBL" id="JAULSO010000001">
    <property type="protein sequence ID" value="KAK3695702.1"/>
    <property type="molecule type" value="Genomic_DNA"/>
</dbReference>
<dbReference type="InterPro" id="IPR000836">
    <property type="entry name" value="PRTase_dom"/>
</dbReference>
<dbReference type="InterPro" id="IPR006094">
    <property type="entry name" value="Oxid_FAD_bind_N"/>
</dbReference>
<dbReference type="Pfam" id="PF01565">
    <property type="entry name" value="FAD_binding_4"/>
    <property type="match status" value="1"/>
</dbReference>
<dbReference type="SUPFAM" id="SSF53271">
    <property type="entry name" value="PRTase-like"/>
    <property type="match status" value="1"/>
</dbReference>
<keyword evidence="6" id="KW-0808">Transferase</keyword>
<dbReference type="PANTHER" id="PTHR42973">
    <property type="entry name" value="BINDING OXIDOREDUCTASE, PUTATIVE (AFU_ORTHOLOGUE AFUA_1G17690)-RELATED"/>
    <property type="match status" value="1"/>
</dbReference>
<dbReference type="GO" id="GO:0004631">
    <property type="term" value="F:phosphomevalonate kinase activity"/>
    <property type="evidence" value="ECO:0007669"/>
    <property type="project" value="InterPro"/>
</dbReference>
<evidence type="ECO:0000256" key="4">
    <source>
        <dbReference type="ARBA" id="ARBA00023002"/>
    </source>
</evidence>
<keyword evidence="7" id="KW-1185">Reference proteome</keyword>
<dbReference type="InterPro" id="IPR027417">
    <property type="entry name" value="P-loop_NTPase"/>
</dbReference>
<dbReference type="InterPro" id="IPR016166">
    <property type="entry name" value="FAD-bd_PCMH"/>
</dbReference>
<dbReference type="GO" id="GO:0005737">
    <property type="term" value="C:cytoplasm"/>
    <property type="evidence" value="ECO:0007669"/>
    <property type="project" value="InterPro"/>
</dbReference>
<dbReference type="InterPro" id="IPR005919">
    <property type="entry name" value="Pmev_kin_anim"/>
</dbReference>
<dbReference type="Gene3D" id="3.40.462.20">
    <property type="match status" value="1"/>
</dbReference>
<dbReference type="AlphaFoldDB" id="A0AAE0XLM7"/>
<dbReference type="PROSITE" id="PS51387">
    <property type="entry name" value="FAD_PCMH"/>
    <property type="match status" value="1"/>
</dbReference>
<dbReference type="InterPro" id="IPR029063">
    <property type="entry name" value="SAM-dependent_MTases_sf"/>
</dbReference>
<dbReference type="GO" id="GO:0071949">
    <property type="term" value="F:FAD binding"/>
    <property type="evidence" value="ECO:0007669"/>
    <property type="project" value="InterPro"/>
</dbReference>
<dbReference type="InterPro" id="IPR036318">
    <property type="entry name" value="FAD-bd_PCMH-like_sf"/>
</dbReference>
<dbReference type="SUPFAM" id="SSF56176">
    <property type="entry name" value="FAD-binding/transporter-associated domain-like"/>
    <property type="match status" value="1"/>
</dbReference>
<comment type="caution">
    <text evidence="6">The sequence shown here is derived from an EMBL/GenBank/DDBJ whole genome shotgun (WGS) entry which is preliminary data.</text>
</comment>
<sequence>MATLSTLKQALKPKVPNLAPQQPLSEAEYSAGFEILVNGSDEYRDFIAPQLTQVLSPLFNSRNQISVLEIGPGPATVLRYLPAHMRRKISRYAAYEPNNSYATALEEHLSPAQRSGGVDGKESPFPYLVTGYPKIHRRPFPVPATISIASNDNNDNITATPTPDQVDKFDVVLFCHSMYGMKGTHEHIWQHALNLLALESRRDGLVLVFHRADGSESHTLGRGALLPRHTASFPSGAVRVADPTDARLDAFCAFVAGFAVLDESTRKEWRAVCRALGSCRGGDGDLVFSAPGIMLAFGFEAARRGTMELLERTGVPPTGLGAVVVKNRAARMYRPAAVVRPASVQEVQSWVQWALSLGIGLTVIGGGHSGHCLWPHVVAVSMDRFREVCIVPAEGESWDVLVVVGGGCTTRDVVERVTDAGLVVPLGSRPSVGAGLWLQGGIGHLARRYGLACDAIVGAVVVTVDSGHVVYVGEVPSQHRPPDATRAKEDTNMLWALRGGGTNFGIVISVVFKPYAPAPTHYMVRHWIAPLSDMDSHEAQQRTIANFDVVAQKLPRAWSADAFLFWDANKLHLGVTMYGLCYKDGNEGAFEESDRQYAAEFTNLLGTQARSKKVDALGLFEADMYMSEMHGGHGGGKTTSFKRCVFLTSIGQVDIAKQLIAAMETRPSPLCYLHLLHGGGAVRDTPPRATAFGCRKWDYACVVTGVWLRDQDGTQIAQAAMDWVYSVVTALLPSIFEPAEGRGVYGADLGPDPRDAALARKAFGTHLPRLARLKRLLDPCNVLAYTCPLPRTPPAPKLILLVTGEIGAGKDSCAARWHNVFRDNSFTVYGPISISIRTKRQYANATGADLDRLLVDRAYKEQHRPALTAFFQNQVQRQPELPGQYFSSIVECAAASDVPDRVDVLLITGMRDEAPVARFSHLVPNSRLLEIRVTASREAREHRAIHVHVPDNSADGTNTDTDAKPNHRPTLVFDNSTHGYDAVMAFAEHHLLPLLHPDFEKLANMIRTVPNFPRLNINFRHVLNIAQQPGGISLCTSLLRSHFSGTWSDVDRIVCCEAGGFMFASALAMQVDIPLALIRKGPDKLPRPRIFLPMQAPSHISLGADTSSARATVLEMECGLVARGNRVVVVDDVLATGRTLCAVLRLLVGLPGGFAVEDISVLVVAEFPGHRGREFLRRSGFGGVGVQSLLVFDGA</sequence>
<protein>
    <submittedName>
        <fullName evidence="6">Phosphoribosyl transferase domain protein</fullName>
    </submittedName>
</protein>
<accession>A0AAE0XLM7</accession>
<dbReference type="Gene3D" id="3.40.50.2020">
    <property type="match status" value="1"/>
</dbReference>
<dbReference type="PROSITE" id="PS00862">
    <property type="entry name" value="OX2_COVAL_FAD"/>
    <property type="match status" value="1"/>
</dbReference>
<proteinExistence type="inferred from homology"/>
<dbReference type="GO" id="GO:0006695">
    <property type="term" value="P:cholesterol biosynthetic process"/>
    <property type="evidence" value="ECO:0007669"/>
    <property type="project" value="InterPro"/>
</dbReference>
<dbReference type="InterPro" id="IPR006093">
    <property type="entry name" value="Oxy_OxRdtase_FAD_BS"/>
</dbReference>
<reference evidence="6" key="1">
    <citation type="journal article" date="2023" name="Mol. Phylogenet. Evol.">
        <title>Genome-scale phylogeny and comparative genomics of the fungal order Sordariales.</title>
        <authorList>
            <person name="Hensen N."/>
            <person name="Bonometti L."/>
            <person name="Westerberg I."/>
            <person name="Brannstrom I.O."/>
            <person name="Guillou S."/>
            <person name="Cros-Aarteil S."/>
            <person name="Calhoun S."/>
            <person name="Haridas S."/>
            <person name="Kuo A."/>
            <person name="Mondo S."/>
            <person name="Pangilinan J."/>
            <person name="Riley R."/>
            <person name="LaButti K."/>
            <person name="Andreopoulos B."/>
            <person name="Lipzen A."/>
            <person name="Chen C."/>
            <person name="Yan M."/>
            <person name="Daum C."/>
            <person name="Ng V."/>
            <person name="Clum A."/>
            <person name="Steindorff A."/>
            <person name="Ohm R.A."/>
            <person name="Martin F."/>
            <person name="Silar P."/>
            <person name="Natvig D.O."/>
            <person name="Lalanne C."/>
            <person name="Gautier V."/>
            <person name="Ament-Velasquez S.L."/>
            <person name="Kruys A."/>
            <person name="Hutchinson M.I."/>
            <person name="Powell A.J."/>
            <person name="Barry K."/>
            <person name="Miller A.N."/>
            <person name="Grigoriev I.V."/>
            <person name="Debuchy R."/>
            <person name="Gladieux P."/>
            <person name="Hiltunen Thoren M."/>
            <person name="Johannesson H."/>
        </authorList>
    </citation>
    <scope>NUCLEOTIDE SEQUENCE</scope>
    <source>
        <strain evidence="6">CBS 314.62</strain>
    </source>
</reference>
<dbReference type="PANTHER" id="PTHR42973:SF25">
    <property type="entry name" value="PHOSPHOMEVALONATE KINASE"/>
    <property type="match status" value="1"/>
</dbReference>
<dbReference type="Pfam" id="PF00156">
    <property type="entry name" value="Pribosyltran"/>
    <property type="match status" value="1"/>
</dbReference>
<dbReference type="Gene3D" id="3.30.465.10">
    <property type="match status" value="1"/>
</dbReference>
<dbReference type="Gene3D" id="3.40.50.300">
    <property type="entry name" value="P-loop containing nucleotide triphosphate hydrolases"/>
    <property type="match status" value="1"/>
</dbReference>
<dbReference type="InterPro" id="IPR016169">
    <property type="entry name" value="FAD-bd_PCMH_sub2"/>
</dbReference>
<evidence type="ECO:0000313" key="7">
    <source>
        <dbReference type="Proteomes" id="UP001270362"/>
    </source>
</evidence>
<evidence type="ECO:0000256" key="2">
    <source>
        <dbReference type="ARBA" id="ARBA00022630"/>
    </source>
</evidence>
<keyword evidence="3" id="KW-0274">FAD</keyword>
<organism evidence="6 7">
    <name type="scientific">Podospora appendiculata</name>
    <dbReference type="NCBI Taxonomy" id="314037"/>
    <lineage>
        <taxon>Eukaryota</taxon>
        <taxon>Fungi</taxon>
        <taxon>Dikarya</taxon>
        <taxon>Ascomycota</taxon>
        <taxon>Pezizomycotina</taxon>
        <taxon>Sordariomycetes</taxon>
        <taxon>Sordariomycetidae</taxon>
        <taxon>Sordariales</taxon>
        <taxon>Podosporaceae</taxon>
        <taxon>Podospora</taxon>
    </lineage>
</organism>
<dbReference type="Pfam" id="PF04275">
    <property type="entry name" value="P-mevalo_kinase"/>
    <property type="match status" value="1"/>
</dbReference>
<dbReference type="GO" id="GO:0016491">
    <property type="term" value="F:oxidoreductase activity"/>
    <property type="evidence" value="ECO:0007669"/>
    <property type="project" value="UniProtKB-KW"/>
</dbReference>
<evidence type="ECO:0000313" key="6">
    <source>
        <dbReference type="EMBL" id="KAK3695702.1"/>
    </source>
</evidence>
<comment type="similarity">
    <text evidence="1">Belongs to the oxygen-dependent FAD-linked oxidoreductase family.</text>
</comment>
<keyword evidence="4" id="KW-0560">Oxidoreductase</keyword>
<name>A0AAE0XLM7_9PEZI</name>
<gene>
    <name evidence="6" type="ORF">B0T22DRAFT_509038</name>
</gene>
<evidence type="ECO:0000256" key="1">
    <source>
        <dbReference type="ARBA" id="ARBA00005466"/>
    </source>
</evidence>
<dbReference type="InterPro" id="IPR050416">
    <property type="entry name" value="FAD-linked_Oxidoreductase"/>
</dbReference>
<evidence type="ECO:0000259" key="5">
    <source>
        <dbReference type="PROSITE" id="PS51387"/>
    </source>
</evidence>